<protein>
    <submittedName>
        <fullName evidence="14">ABC transporter ATP-binding protein</fullName>
    </submittedName>
</protein>
<dbReference type="Gene3D" id="3.40.50.300">
    <property type="entry name" value="P-loop containing nucleotide triphosphate hydrolases"/>
    <property type="match status" value="1"/>
</dbReference>
<dbReference type="GO" id="GO:0005886">
    <property type="term" value="C:plasma membrane"/>
    <property type="evidence" value="ECO:0007669"/>
    <property type="project" value="UniProtKB-SubCell"/>
</dbReference>
<dbReference type="SUPFAM" id="SSF90123">
    <property type="entry name" value="ABC transporter transmembrane region"/>
    <property type="match status" value="1"/>
</dbReference>
<dbReference type="SUPFAM" id="SSF52540">
    <property type="entry name" value="P-loop containing nucleoside triphosphate hydrolases"/>
    <property type="match status" value="1"/>
</dbReference>
<dbReference type="Gene3D" id="1.20.1560.10">
    <property type="entry name" value="ABC transporter type 1, transmembrane domain"/>
    <property type="match status" value="1"/>
</dbReference>
<feature type="region of interest" description="Disordered" evidence="10">
    <location>
        <begin position="1"/>
        <end position="21"/>
    </location>
</feature>
<evidence type="ECO:0000259" key="12">
    <source>
        <dbReference type="PROSITE" id="PS50893"/>
    </source>
</evidence>
<dbReference type="InterPro" id="IPR036640">
    <property type="entry name" value="ABC1_TM_sf"/>
</dbReference>
<dbReference type="Proteomes" id="UP000305792">
    <property type="component" value="Unassembled WGS sequence"/>
</dbReference>
<evidence type="ECO:0000256" key="3">
    <source>
        <dbReference type="ARBA" id="ARBA00022475"/>
    </source>
</evidence>
<dbReference type="InterPro" id="IPR003593">
    <property type="entry name" value="AAA+_ATPase"/>
</dbReference>
<dbReference type="InterPro" id="IPR039421">
    <property type="entry name" value="Type_1_exporter"/>
</dbReference>
<evidence type="ECO:0000256" key="4">
    <source>
        <dbReference type="ARBA" id="ARBA00022692"/>
    </source>
</evidence>
<comment type="caution">
    <text evidence="14">The sequence shown here is derived from an EMBL/GenBank/DDBJ whole genome shotgun (WGS) entry which is preliminary data.</text>
</comment>
<evidence type="ECO:0000256" key="6">
    <source>
        <dbReference type="ARBA" id="ARBA00022840"/>
    </source>
</evidence>
<dbReference type="InterPro" id="IPR011527">
    <property type="entry name" value="ABC1_TM_dom"/>
</dbReference>
<dbReference type="PANTHER" id="PTHR24221">
    <property type="entry name" value="ATP-BINDING CASSETTE SUB-FAMILY B"/>
    <property type="match status" value="1"/>
</dbReference>
<gene>
    <name evidence="14" type="ORF">E9998_12425</name>
</gene>
<dbReference type="PANTHER" id="PTHR24221:SF654">
    <property type="entry name" value="ATP-BINDING CASSETTE SUB-FAMILY B MEMBER 6"/>
    <property type="match status" value="1"/>
</dbReference>
<dbReference type="PROSITE" id="PS50929">
    <property type="entry name" value="ABC_TM1F"/>
    <property type="match status" value="1"/>
</dbReference>
<evidence type="ECO:0000256" key="5">
    <source>
        <dbReference type="ARBA" id="ARBA00022741"/>
    </source>
</evidence>
<keyword evidence="6 14" id="KW-0067">ATP-binding</keyword>
<feature type="transmembrane region" description="Helical" evidence="11">
    <location>
        <begin position="294"/>
        <end position="313"/>
    </location>
</feature>
<dbReference type="SMART" id="SM00382">
    <property type="entry name" value="AAA"/>
    <property type="match status" value="1"/>
</dbReference>
<sequence>MSEPAPSQPAPSEHEQPGPWQTVKRGLQLSPELRRGLGFTVFLAAVTALGRLVVPIGAQQILDKGLLGDGGPDLAYVIAVAAIGVAVLVLTTGANYLMNRRLFVVSEHALASLRRRTFRHIHDLSMLHQQSERRGSLTARVTTDIDQVSQFLQQGGMVLVTSTAQIIVATVVMAVYSWQLAIAVWIVFIPVTWLIKWLQGHLASAYTQVRGSVSRMLSAVAESVVGAGTVRAYGVGSRTSERLDASIDEHRRDQTRAISRSAFSFGAGELVYLGVNAIVVVLGAFLVADGSMTVGALTAFLFLVVLFTQPIVIGTETLNEAQNAVSGWRRVLDIIDTAPDVADPADGVDLPGGPLGVRFEGVRFAYPGGPEVLHGIDVEIPAHAKVAVVGETGSGKTTFAKLLTRLMDPTSGHVVLGGVPLTDVTFASLRGRVTMVPQEGFLFNGTLARNVRFARPDLTEAEIYVAFAELGLTDWVDTLPAGLDTELGEGGANLSVGERQLVSLVRAYVADPDLLVLDEATSAVDPATELRLSAALDAVTRGRTTVIIAHRLSTAETSDEVLVFDAGELVQQGPHAVLAAESGSVYAGLHGSWVEQTRSN</sequence>
<dbReference type="Pfam" id="PF00005">
    <property type="entry name" value="ABC_tran"/>
    <property type="match status" value="1"/>
</dbReference>
<comment type="similarity">
    <text evidence="9">Belongs to the ABC transporter superfamily. Lipid exporter (TC 3.A.1.106) family.</text>
</comment>
<keyword evidence="5" id="KW-0547">Nucleotide-binding</keyword>
<evidence type="ECO:0000256" key="1">
    <source>
        <dbReference type="ARBA" id="ARBA00004651"/>
    </source>
</evidence>
<dbReference type="GO" id="GO:0005524">
    <property type="term" value="F:ATP binding"/>
    <property type="evidence" value="ECO:0007669"/>
    <property type="project" value="UniProtKB-KW"/>
</dbReference>
<dbReference type="OrthoDB" id="9806127at2"/>
<evidence type="ECO:0000256" key="8">
    <source>
        <dbReference type="ARBA" id="ARBA00023136"/>
    </source>
</evidence>
<proteinExistence type="inferred from homology"/>
<name>A0A4V6T6C6_9ACTN</name>
<dbReference type="Pfam" id="PF00664">
    <property type="entry name" value="ABC_membrane"/>
    <property type="match status" value="1"/>
</dbReference>
<dbReference type="GO" id="GO:0016887">
    <property type="term" value="F:ATP hydrolysis activity"/>
    <property type="evidence" value="ECO:0007669"/>
    <property type="project" value="InterPro"/>
</dbReference>
<keyword evidence="4 11" id="KW-0812">Transmembrane</keyword>
<dbReference type="AlphaFoldDB" id="A0A4V6T6C6"/>
<feature type="transmembrane region" description="Helical" evidence="11">
    <location>
        <begin position="74"/>
        <end position="97"/>
    </location>
</feature>
<evidence type="ECO:0000313" key="14">
    <source>
        <dbReference type="EMBL" id="THV28506.1"/>
    </source>
</evidence>
<feature type="transmembrane region" description="Helical" evidence="11">
    <location>
        <begin position="36"/>
        <end position="54"/>
    </location>
</feature>
<evidence type="ECO:0000256" key="2">
    <source>
        <dbReference type="ARBA" id="ARBA00022448"/>
    </source>
</evidence>
<evidence type="ECO:0000259" key="13">
    <source>
        <dbReference type="PROSITE" id="PS50929"/>
    </source>
</evidence>
<keyword evidence="7 11" id="KW-1133">Transmembrane helix</keyword>
<comment type="subcellular location">
    <subcellularLocation>
        <location evidence="1">Cell membrane</location>
        <topology evidence="1">Multi-pass membrane protein</topology>
    </subcellularLocation>
</comment>
<dbReference type="InterPro" id="IPR027417">
    <property type="entry name" value="P-loop_NTPase"/>
</dbReference>
<dbReference type="GO" id="GO:0034040">
    <property type="term" value="F:ATPase-coupled lipid transmembrane transporter activity"/>
    <property type="evidence" value="ECO:0007669"/>
    <property type="project" value="TreeGrafter"/>
</dbReference>
<dbReference type="GO" id="GO:0140359">
    <property type="term" value="F:ABC-type transporter activity"/>
    <property type="evidence" value="ECO:0007669"/>
    <property type="project" value="InterPro"/>
</dbReference>
<feature type="domain" description="ABC transporter" evidence="12">
    <location>
        <begin position="357"/>
        <end position="591"/>
    </location>
</feature>
<dbReference type="RefSeq" id="WP_136530116.1">
    <property type="nucleotide sequence ID" value="NZ_STGX01000008.1"/>
</dbReference>
<keyword evidence="8 11" id="KW-0472">Membrane</keyword>
<dbReference type="PROSITE" id="PS50893">
    <property type="entry name" value="ABC_TRANSPORTER_2"/>
    <property type="match status" value="1"/>
</dbReference>
<feature type="domain" description="ABC transmembrane type-1" evidence="13">
    <location>
        <begin position="39"/>
        <end position="323"/>
    </location>
</feature>
<reference evidence="14 15" key="1">
    <citation type="journal article" date="2018" name="Int. J. Syst. Evol. Microbiol.">
        <title>Glycomyces paridis sp. nov., isolated from the medicinal plant Paris polyphylla.</title>
        <authorList>
            <person name="Fang X.M."/>
            <person name="Bai J.L."/>
            <person name="Su J."/>
            <person name="Zhao L.L."/>
            <person name="Liu H.Y."/>
            <person name="Ma B.P."/>
            <person name="Zhang Y.Q."/>
            <person name="Yu L.Y."/>
        </authorList>
    </citation>
    <scope>NUCLEOTIDE SEQUENCE [LARGE SCALE GENOMIC DNA]</scope>
    <source>
        <strain evidence="14 15">CPCC 204357</strain>
    </source>
</reference>
<keyword evidence="3" id="KW-1003">Cell membrane</keyword>
<dbReference type="PROSITE" id="PS00211">
    <property type="entry name" value="ABC_TRANSPORTER_1"/>
    <property type="match status" value="1"/>
</dbReference>
<organism evidence="14 15">
    <name type="scientific">Glycomyces paridis</name>
    <dbReference type="NCBI Taxonomy" id="2126555"/>
    <lineage>
        <taxon>Bacteria</taxon>
        <taxon>Bacillati</taxon>
        <taxon>Actinomycetota</taxon>
        <taxon>Actinomycetes</taxon>
        <taxon>Glycomycetales</taxon>
        <taxon>Glycomycetaceae</taxon>
        <taxon>Glycomyces</taxon>
    </lineage>
</organism>
<dbReference type="CDD" id="cd07346">
    <property type="entry name" value="ABC_6TM_exporters"/>
    <property type="match status" value="1"/>
</dbReference>
<keyword evidence="2" id="KW-0813">Transport</keyword>
<dbReference type="InterPro" id="IPR003439">
    <property type="entry name" value="ABC_transporter-like_ATP-bd"/>
</dbReference>
<evidence type="ECO:0000256" key="11">
    <source>
        <dbReference type="SAM" id="Phobius"/>
    </source>
</evidence>
<keyword evidence="15" id="KW-1185">Reference proteome</keyword>
<feature type="transmembrane region" description="Helical" evidence="11">
    <location>
        <begin position="270"/>
        <end position="288"/>
    </location>
</feature>
<evidence type="ECO:0000256" key="10">
    <source>
        <dbReference type="SAM" id="MobiDB-lite"/>
    </source>
</evidence>
<dbReference type="EMBL" id="STGX01000008">
    <property type="protein sequence ID" value="THV28506.1"/>
    <property type="molecule type" value="Genomic_DNA"/>
</dbReference>
<accession>A0A4V6T6C6</accession>
<evidence type="ECO:0000256" key="7">
    <source>
        <dbReference type="ARBA" id="ARBA00022989"/>
    </source>
</evidence>
<dbReference type="InterPro" id="IPR017871">
    <property type="entry name" value="ABC_transporter-like_CS"/>
</dbReference>
<dbReference type="FunFam" id="3.40.50.300:FF:000299">
    <property type="entry name" value="ABC transporter ATP-binding protein/permease"/>
    <property type="match status" value="1"/>
</dbReference>
<evidence type="ECO:0000256" key="9">
    <source>
        <dbReference type="ARBA" id="ARBA00061644"/>
    </source>
</evidence>
<evidence type="ECO:0000313" key="15">
    <source>
        <dbReference type="Proteomes" id="UP000305792"/>
    </source>
</evidence>